<dbReference type="Gene3D" id="3.30.830.10">
    <property type="entry name" value="Metalloenzyme, LuxS/M16 peptidase-like"/>
    <property type="match status" value="1"/>
</dbReference>
<protein>
    <submittedName>
        <fullName evidence="2">Related to PMA1-H+-transporting P-type ATPase</fullName>
    </submittedName>
</protein>
<dbReference type="GO" id="GO:0016020">
    <property type="term" value="C:membrane"/>
    <property type="evidence" value="ECO:0007669"/>
    <property type="project" value="UniProtKB-SubCell"/>
</dbReference>
<dbReference type="Gene3D" id="3.40.1110.10">
    <property type="entry name" value="Calcium-transporting ATPase, cytoplasmic domain N"/>
    <property type="match status" value="1"/>
</dbReference>
<dbReference type="InterPro" id="IPR023299">
    <property type="entry name" value="ATPase_P-typ_cyto_dom_N"/>
</dbReference>
<dbReference type="AlphaFoldDB" id="I2FQ49"/>
<dbReference type="eggNOG" id="KOG0205">
    <property type="taxonomic scope" value="Eukaryota"/>
</dbReference>
<keyword evidence="3" id="KW-1185">Reference proteome</keyword>
<evidence type="ECO:0000313" key="3">
    <source>
        <dbReference type="Proteomes" id="UP000006174"/>
    </source>
</evidence>
<organism evidence="2 3">
    <name type="scientific">Ustilago hordei</name>
    <name type="common">Barley covered smut fungus</name>
    <dbReference type="NCBI Taxonomy" id="120017"/>
    <lineage>
        <taxon>Eukaryota</taxon>
        <taxon>Fungi</taxon>
        <taxon>Dikarya</taxon>
        <taxon>Basidiomycota</taxon>
        <taxon>Ustilaginomycotina</taxon>
        <taxon>Ustilaginomycetes</taxon>
        <taxon>Ustilaginales</taxon>
        <taxon>Ustilaginaceae</taxon>
        <taxon>Ustilago</taxon>
    </lineage>
</organism>
<sequence length="437" mass="47782">MDGDKPNASDYNCIEDTYDTSKSMTSKALCSTHEMYGDGEMDPHLYTDVATMDKPCEPCLQATIGGAIKTFVDAKDMDTYARRERLGITTAITPFNLSAARRSSLIATSPTTGVPGYQIHDTLNASKAAAHFAAPTKDLEISAQDDMHYCLAHLATNLKALVIQDPKTDMSRVTMDIHVGHLSDLEELQGIAQFYISPDHLKSALDRFTQSFLEHLFKSSCSEQETKAVDRDHKFTPFDSVSKRITTEVEKNGKQYIATKSATNTILKPCTPDAKTATQYQKVTDSFTLRGFGLLSISMNTDGQWKLLDLVPVFDPPCSDIATIITKAQLLNTSVQMITGDAITIDKETCKMLQHRVHLAVITGDNVNDAPPLKKDGKQYIAAKDASNAILKQLIGAICKSAGVEGKIANDEAKGFIKHAECLKLIHGQNLTIITVS</sequence>
<dbReference type="Proteomes" id="UP000006174">
    <property type="component" value="Unassembled WGS sequence"/>
</dbReference>
<comment type="caution">
    <text evidence="2">The sequence shown here is derived from an EMBL/GenBank/DDBJ whole genome shotgun (WGS) entry which is preliminary data.</text>
</comment>
<dbReference type="GO" id="GO:0000166">
    <property type="term" value="F:nucleotide binding"/>
    <property type="evidence" value="ECO:0007669"/>
    <property type="project" value="InterPro"/>
</dbReference>
<dbReference type="HOGENOM" id="CLU_627305_0_0_1"/>
<dbReference type="GO" id="GO:0046872">
    <property type="term" value="F:metal ion binding"/>
    <property type="evidence" value="ECO:0007669"/>
    <property type="project" value="InterPro"/>
</dbReference>
<reference evidence="2 3" key="1">
    <citation type="journal article" date="2012" name="Plant Cell">
        <title>Genome comparison of barley and maize smut fungi reveals targeted loss of RNA silencing components and species-specific presence of transposable elements.</title>
        <authorList>
            <person name="Laurie J.D."/>
            <person name="Ali S."/>
            <person name="Linning R."/>
            <person name="Mannhaupt G."/>
            <person name="Wong P."/>
            <person name="Gueldener U."/>
            <person name="Muensterkoetter M."/>
            <person name="Moore R."/>
            <person name="Kahmann R."/>
            <person name="Bakkeren G."/>
            <person name="Schirawski J."/>
        </authorList>
    </citation>
    <scope>NUCLEOTIDE SEQUENCE [LARGE SCALE GENOMIC DNA]</scope>
    <source>
        <strain evidence="3">Uh4875-4</strain>
    </source>
</reference>
<evidence type="ECO:0000313" key="2">
    <source>
        <dbReference type="EMBL" id="CCF49042.1"/>
    </source>
</evidence>
<dbReference type="InterPro" id="IPR036412">
    <property type="entry name" value="HAD-like_sf"/>
</dbReference>
<dbReference type="SUPFAM" id="SSF56784">
    <property type="entry name" value="HAD-like"/>
    <property type="match status" value="1"/>
</dbReference>
<dbReference type="OrthoDB" id="442352at2759"/>
<comment type="subcellular location">
    <subcellularLocation>
        <location evidence="1">Membrane</location>
        <topology evidence="1">Multi-pass membrane protein</topology>
    </subcellularLocation>
</comment>
<name>I2FQ49_USTHO</name>
<dbReference type="SUPFAM" id="SSF63411">
    <property type="entry name" value="LuxS/MPP-like metallohydrolase"/>
    <property type="match status" value="1"/>
</dbReference>
<accession>I2FQ49</accession>
<dbReference type="EMBL" id="CAGI01000140">
    <property type="protein sequence ID" value="CCF49042.1"/>
    <property type="molecule type" value="Genomic_DNA"/>
</dbReference>
<dbReference type="PANTHER" id="PTHR42861">
    <property type="entry name" value="CALCIUM-TRANSPORTING ATPASE"/>
    <property type="match status" value="1"/>
</dbReference>
<dbReference type="STRING" id="1128400.I2FQ49"/>
<dbReference type="InterPro" id="IPR011249">
    <property type="entry name" value="Metalloenz_LuxS/M16"/>
</dbReference>
<gene>
    <name evidence="2" type="ORF">UHOR_13500</name>
</gene>
<evidence type="ECO:0000256" key="1">
    <source>
        <dbReference type="ARBA" id="ARBA00004141"/>
    </source>
</evidence>
<proteinExistence type="predicted"/>